<dbReference type="InterPro" id="IPR002110">
    <property type="entry name" value="Ankyrin_rpt"/>
</dbReference>
<feature type="repeat" description="ANK" evidence="3">
    <location>
        <begin position="323"/>
        <end position="355"/>
    </location>
</feature>
<evidence type="ECO:0000259" key="4">
    <source>
        <dbReference type="PROSITE" id="PS50097"/>
    </source>
</evidence>
<keyword evidence="6" id="KW-1185">Reference proteome</keyword>
<evidence type="ECO:0000313" key="6">
    <source>
        <dbReference type="Proteomes" id="UP001149090"/>
    </source>
</evidence>
<reference evidence="5" key="1">
    <citation type="submission" date="2022-10" db="EMBL/GenBank/DDBJ databases">
        <title>Novel sulphate-reducing endosymbionts in the free-living metamonad Anaeramoeba.</title>
        <authorList>
            <person name="Jerlstrom-Hultqvist J."/>
            <person name="Cepicka I."/>
            <person name="Gallot-Lavallee L."/>
            <person name="Salas-Leiva D."/>
            <person name="Curtis B.A."/>
            <person name="Zahonova K."/>
            <person name="Pipaliya S."/>
            <person name="Dacks J."/>
            <person name="Roger A.J."/>
        </authorList>
    </citation>
    <scope>NUCLEOTIDE SEQUENCE</scope>
    <source>
        <strain evidence="5">BMAN</strain>
    </source>
</reference>
<evidence type="ECO:0000256" key="1">
    <source>
        <dbReference type="ARBA" id="ARBA00022737"/>
    </source>
</evidence>
<feature type="domain" description="BTB" evidence="4">
    <location>
        <begin position="461"/>
        <end position="522"/>
    </location>
</feature>
<dbReference type="Pfam" id="PF13637">
    <property type="entry name" value="Ank_4"/>
    <property type="match status" value="2"/>
</dbReference>
<dbReference type="PANTHER" id="PTHR24134:SF9">
    <property type="entry name" value="ANKYRIN REPEAT AND SOCS BOX PROTEIN 8"/>
    <property type="match status" value="1"/>
</dbReference>
<dbReference type="OrthoDB" id="4772757at2759"/>
<proteinExistence type="predicted"/>
<evidence type="ECO:0000256" key="2">
    <source>
        <dbReference type="ARBA" id="ARBA00023043"/>
    </source>
</evidence>
<dbReference type="SUPFAM" id="SSF54695">
    <property type="entry name" value="POZ domain"/>
    <property type="match status" value="2"/>
</dbReference>
<feature type="repeat" description="ANK" evidence="3">
    <location>
        <begin position="146"/>
        <end position="181"/>
    </location>
</feature>
<dbReference type="InterPro" id="IPR036770">
    <property type="entry name" value="Ankyrin_rpt-contain_sf"/>
</dbReference>
<feature type="repeat" description="ANK" evidence="3">
    <location>
        <begin position="77"/>
        <end position="112"/>
    </location>
</feature>
<dbReference type="InterPro" id="IPR000210">
    <property type="entry name" value="BTB/POZ_dom"/>
</dbReference>
<evidence type="ECO:0000256" key="3">
    <source>
        <dbReference type="PROSITE-ProRule" id="PRU00023"/>
    </source>
</evidence>
<feature type="repeat" description="ANK" evidence="3">
    <location>
        <begin position="290"/>
        <end position="322"/>
    </location>
</feature>
<dbReference type="SMART" id="SM00248">
    <property type="entry name" value="ANK"/>
    <property type="match status" value="11"/>
</dbReference>
<sequence>MGQSFPKKDLFTLYKENSFQEIQNIISKGVDVNSKNENEETILHLICKNENQFQNQFQMIEFLISKGADVNAKTNYSKETPLQYACQSQSQNSIDVIKFLISKGADVNAKNDVDETPLHYVCKTNSIESVKFLVSKGADVNAKTKYNETALHYSCRFQNENTFEFVKFFISKGLDINDTNYQQETSLHLICKNGNENTNLFEMIKFLFEKGADINAKTKYNETALQFVCQSQNPSQFEIVKFLISKGADFNLKTNSEETYLHLVCKQPNSLEIVEFLVSKGLDVNARTFRNETPLILACQQNLIEIAKYLISKGANVNVKLTSQQTPLLIASEKKSFEMVKVLIENGADVNLPNFYQETALLILCKLQIQTENSLKIVKFLVQNGANINAKTTYDETPFFLAIHNQNNKLYSILIANDFNAFDIKQYRLISQENLDLWIQIYSINQDLNNFFKLNQNENFSDFQIESNDGFKFNVHKLILSSRLDYNQSILEKFIVNCQKNPKQNVQIALNFLYTGFPDFDQFYDQIDTLKNSPDSFYSEKKELKSKWNQKKKIMQEFFKQIGFDLKWIESKKGIKGILKDLKKLYQQNDSKDFKIIIEENGKEKEIKVHKLVLIIRSELFKGMFQLNIEDKSNQVHDYSKKSFQTLNQIIYFLYHDKFDKEIKINREMKEELRDVKDYYQLNENSIIDLFLKKI</sequence>
<organism evidence="5 6">
    <name type="scientific">Anaeramoeba ignava</name>
    <name type="common">Anaerobic marine amoeba</name>
    <dbReference type="NCBI Taxonomy" id="1746090"/>
    <lineage>
        <taxon>Eukaryota</taxon>
        <taxon>Metamonada</taxon>
        <taxon>Anaeramoebidae</taxon>
        <taxon>Anaeramoeba</taxon>
    </lineage>
</organism>
<dbReference type="Pfam" id="PF00023">
    <property type="entry name" value="Ank"/>
    <property type="match status" value="1"/>
</dbReference>
<dbReference type="Gene3D" id="3.30.710.10">
    <property type="entry name" value="Potassium Channel Kv1.1, Chain A"/>
    <property type="match status" value="2"/>
</dbReference>
<feature type="repeat" description="ANK" evidence="3">
    <location>
        <begin position="256"/>
        <end position="289"/>
    </location>
</feature>
<dbReference type="Pfam" id="PF12796">
    <property type="entry name" value="Ank_2"/>
    <property type="match status" value="2"/>
</dbReference>
<dbReference type="SUPFAM" id="SSF48403">
    <property type="entry name" value="Ankyrin repeat"/>
    <property type="match status" value="1"/>
</dbReference>
<dbReference type="EMBL" id="JAPDFW010000060">
    <property type="protein sequence ID" value="KAJ5076640.1"/>
    <property type="molecule type" value="Genomic_DNA"/>
</dbReference>
<dbReference type="AlphaFoldDB" id="A0A9Q0LST7"/>
<dbReference type="PANTHER" id="PTHR24134">
    <property type="entry name" value="ANKYRIN REPEAT-CONTAINING PROTEIN DDB_G0279043"/>
    <property type="match status" value="1"/>
</dbReference>
<evidence type="ECO:0000313" key="5">
    <source>
        <dbReference type="EMBL" id="KAJ5076640.1"/>
    </source>
</evidence>
<dbReference type="PROSITE" id="PS50097">
    <property type="entry name" value="BTB"/>
    <property type="match status" value="2"/>
</dbReference>
<dbReference type="Gene3D" id="1.25.40.20">
    <property type="entry name" value="Ankyrin repeat-containing domain"/>
    <property type="match status" value="4"/>
</dbReference>
<feature type="repeat" description="ANK" evidence="3">
    <location>
        <begin position="182"/>
        <end position="219"/>
    </location>
</feature>
<feature type="repeat" description="ANK" evidence="3">
    <location>
        <begin position="220"/>
        <end position="255"/>
    </location>
</feature>
<protein>
    <submittedName>
        <fullName evidence="5">Ankyrin repeat-containing protein</fullName>
    </submittedName>
</protein>
<accession>A0A9Q0LST7</accession>
<feature type="repeat" description="ANK" evidence="3">
    <location>
        <begin position="38"/>
        <end position="75"/>
    </location>
</feature>
<feature type="repeat" description="ANK" evidence="3">
    <location>
        <begin position="113"/>
        <end position="145"/>
    </location>
</feature>
<dbReference type="InterPro" id="IPR011333">
    <property type="entry name" value="SKP1/BTB/POZ_sf"/>
</dbReference>
<keyword evidence="1" id="KW-0677">Repeat</keyword>
<comment type="caution">
    <text evidence="5">The sequence shown here is derived from an EMBL/GenBank/DDBJ whole genome shotgun (WGS) entry which is preliminary data.</text>
</comment>
<dbReference type="CDD" id="cd18186">
    <property type="entry name" value="BTB_POZ_ZBTB_KLHL-like"/>
    <property type="match status" value="1"/>
</dbReference>
<gene>
    <name evidence="5" type="ORF">M0811_06220</name>
</gene>
<feature type="domain" description="BTB" evidence="4">
    <location>
        <begin position="592"/>
        <end position="663"/>
    </location>
</feature>
<dbReference type="Pfam" id="PF00651">
    <property type="entry name" value="BTB"/>
    <property type="match status" value="1"/>
</dbReference>
<name>A0A9Q0LST7_ANAIG</name>
<dbReference type="PROSITE" id="PS50297">
    <property type="entry name" value="ANK_REP_REGION"/>
    <property type="match status" value="5"/>
</dbReference>
<dbReference type="PROSITE" id="PS50088">
    <property type="entry name" value="ANK_REPEAT"/>
    <property type="match status" value="9"/>
</dbReference>
<dbReference type="Proteomes" id="UP001149090">
    <property type="component" value="Unassembled WGS sequence"/>
</dbReference>
<keyword evidence="2 3" id="KW-0040">ANK repeat</keyword>